<reference evidence="2" key="1">
    <citation type="journal article" date="2020" name="Stud. Mycol.">
        <title>101 Dothideomycetes genomes: a test case for predicting lifestyles and emergence of pathogens.</title>
        <authorList>
            <person name="Haridas S."/>
            <person name="Albert R."/>
            <person name="Binder M."/>
            <person name="Bloem J."/>
            <person name="Labutti K."/>
            <person name="Salamov A."/>
            <person name="Andreopoulos B."/>
            <person name="Baker S."/>
            <person name="Barry K."/>
            <person name="Bills G."/>
            <person name="Bluhm B."/>
            <person name="Cannon C."/>
            <person name="Castanera R."/>
            <person name="Culley D."/>
            <person name="Daum C."/>
            <person name="Ezra D."/>
            <person name="Gonzalez J."/>
            <person name="Henrissat B."/>
            <person name="Kuo A."/>
            <person name="Liang C."/>
            <person name="Lipzen A."/>
            <person name="Lutzoni F."/>
            <person name="Magnuson J."/>
            <person name="Mondo S."/>
            <person name="Nolan M."/>
            <person name="Ohm R."/>
            <person name="Pangilinan J."/>
            <person name="Park H.-J."/>
            <person name="Ramirez L."/>
            <person name="Alfaro M."/>
            <person name="Sun H."/>
            <person name="Tritt A."/>
            <person name="Yoshinaga Y."/>
            <person name="Zwiers L.-H."/>
            <person name="Turgeon B."/>
            <person name="Goodwin S."/>
            <person name="Spatafora J."/>
            <person name="Crous P."/>
            <person name="Grigoriev I."/>
        </authorList>
    </citation>
    <scope>NUCLEOTIDE SEQUENCE</scope>
    <source>
        <strain evidence="2">CBS 122681</strain>
    </source>
</reference>
<evidence type="ECO:0000313" key="2">
    <source>
        <dbReference type="EMBL" id="KAF2653170.1"/>
    </source>
</evidence>
<dbReference type="EMBL" id="MU004386">
    <property type="protein sequence ID" value="KAF2653170.1"/>
    <property type="molecule type" value="Genomic_DNA"/>
</dbReference>
<accession>A0A6A6T056</accession>
<dbReference type="PANTHER" id="PTHR10622:SF10">
    <property type="entry name" value="HET DOMAIN-CONTAINING PROTEIN"/>
    <property type="match status" value="1"/>
</dbReference>
<dbReference type="InterPro" id="IPR010730">
    <property type="entry name" value="HET"/>
</dbReference>
<dbReference type="PANTHER" id="PTHR10622">
    <property type="entry name" value="HET DOMAIN-CONTAINING PROTEIN"/>
    <property type="match status" value="1"/>
</dbReference>
<dbReference type="AlphaFoldDB" id="A0A6A6T056"/>
<protein>
    <recommendedName>
        <fullName evidence="1">Heterokaryon incompatibility domain-containing protein</fullName>
    </recommendedName>
</protein>
<dbReference type="Proteomes" id="UP000799324">
    <property type="component" value="Unassembled WGS sequence"/>
</dbReference>
<dbReference type="OrthoDB" id="20872at2759"/>
<evidence type="ECO:0000313" key="3">
    <source>
        <dbReference type="Proteomes" id="UP000799324"/>
    </source>
</evidence>
<evidence type="ECO:0000259" key="1">
    <source>
        <dbReference type="Pfam" id="PF06985"/>
    </source>
</evidence>
<keyword evidence="3" id="KW-1185">Reference proteome</keyword>
<name>A0A6A6T056_9PLEO</name>
<sequence length="275" mass="31646">MRLLNSQTFELRSFLPHEIPEYVILSHRWGTEELTYRDVVQNPLSAENSPTRRLRGFPKVDGVCRLASEDGYSWVWIDTCCIDKESSADVDKNINSMWTYYTKSNICYVYMADVADAQSGWSTGFQKSNWFTRCWTLQELVAPVHLEFYAADWSPIGTKLERAMEVAKITSIDDGLLVQNRSIDGYTTAERLSWAAHRQVTQEEDEAYSLLGLFQIHMPMLYGEGRSRAFARLQEAIYLATCDDSIFLFRYNPNSPYGLLLQAPKDSFMVPYIST</sequence>
<feature type="domain" description="Heterokaryon incompatibility" evidence="1">
    <location>
        <begin position="22"/>
        <end position="116"/>
    </location>
</feature>
<gene>
    <name evidence="2" type="ORF">K491DRAFT_706004</name>
</gene>
<organism evidence="2 3">
    <name type="scientific">Lophiostoma macrostomum CBS 122681</name>
    <dbReference type="NCBI Taxonomy" id="1314788"/>
    <lineage>
        <taxon>Eukaryota</taxon>
        <taxon>Fungi</taxon>
        <taxon>Dikarya</taxon>
        <taxon>Ascomycota</taxon>
        <taxon>Pezizomycotina</taxon>
        <taxon>Dothideomycetes</taxon>
        <taxon>Pleosporomycetidae</taxon>
        <taxon>Pleosporales</taxon>
        <taxon>Lophiostomataceae</taxon>
        <taxon>Lophiostoma</taxon>
    </lineage>
</organism>
<proteinExistence type="predicted"/>
<dbReference type="Pfam" id="PF06985">
    <property type="entry name" value="HET"/>
    <property type="match status" value="1"/>
</dbReference>